<proteinExistence type="predicted"/>
<accession>A0A9W6VA96</accession>
<dbReference type="AlphaFoldDB" id="A0A9W6VA96"/>
<dbReference type="EMBL" id="BSSD01000003">
    <property type="protein sequence ID" value="GLW91743.1"/>
    <property type="molecule type" value="Genomic_DNA"/>
</dbReference>
<comment type="caution">
    <text evidence="1">The sequence shown here is derived from an EMBL/GenBank/DDBJ whole genome shotgun (WGS) entry which is preliminary data.</text>
</comment>
<evidence type="ECO:0000313" key="2">
    <source>
        <dbReference type="Proteomes" id="UP001165042"/>
    </source>
</evidence>
<name>A0A9W6VA96_9PSEU</name>
<reference evidence="1" key="1">
    <citation type="submission" date="2023-02" db="EMBL/GenBank/DDBJ databases">
        <title>Actinokineospora globicatena NBRC 15670.</title>
        <authorList>
            <person name="Ichikawa N."/>
            <person name="Sato H."/>
            <person name="Tonouchi N."/>
        </authorList>
    </citation>
    <scope>NUCLEOTIDE SEQUENCE</scope>
    <source>
        <strain evidence="1">NBRC 15670</strain>
    </source>
</reference>
<gene>
    <name evidence="1" type="ORF">Aglo03_25590</name>
</gene>
<sequence length="71" mass="7275">MSTTTTQPRTPRWITVHANTTDHTTLTATASATHVNDTGGATEAIAATPPKTATAPRIAAPHRAVTLSNAA</sequence>
<protein>
    <submittedName>
        <fullName evidence="1">Uncharacterized protein</fullName>
    </submittedName>
</protein>
<keyword evidence="2" id="KW-1185">Reference proteome</keyword>
<dbReference type="Proteomes" id="UP001165042">
    <property type="component" value="Unassembled WGS sequence"/>
</dbReference>
<evidence type="ECO:0000313" key="1">
    <source>
        <dbReference type="EMBL" id="GLW91743.1"/>
    </source>
</evidence>
<organism evidence="1 2">
    <name type="scientific">Actinokineospora globicatena</name>
    <dbReference type="NCBI Taxonomy" id="103729"/>
    <lineage>
        <taxon>Bacteria</taxon>
        <taxon>Bacillati</taxon>
        <taxon>Actinomycetota</taxon>
        <taxon>Actinomycetes</taxon>
        <taxon>Pseudonocardiales</taxon>
        <taxon>Pseudonocardiaceae</taxon>
        <taxon>Actinokineospora</taxon>
    </lineage>
</organism>